<dbReference type="OrthoDB" id="8673349at2"/>
<dbReference type="PANTHER" id="PTHR21240:SF28">
    <property type="entry name" value="ISO-OROTATE DECARBOXYLASE (EUROFUNG)"/>
    <property type="match status" value="1"/>
</dbReference>
<dbReference type="PANTHER" id="PTHR21240">
    <property type="entry name" value="2-AMINO-3-CARBOXYLMUCONATE-6-SEMIALDEHYDE DECARBOXYLASE"/>
    <property type="match status" value="1"/>
</dbReference>
<dbReference type="InterPro" id="IPR032466">
    <property type="entry name" value="Metal_Hydrolase"/>
</dbReference>
<dbReference type="InterPro" id="IPR032465">
    <property type="entry name" value="ACMSD"/>
</dbReference>
<gene>
    <name evidence="3" type="ORF">BHQ21_19830</name>
</gene>
<keyword evidence="4" id="KW-1185">Reference proteome</keyword>
<dbReference type="GO" id="GO:0016831">
    <property type="term" value="F:carboxy-lyase activity"/>
    <property type="evidence" value="ECO:0007669"/>
    <property type="project" value="InterPro"/>
</dbReference>
<evidence type="ECO:0000313" key="4">
    <source>
        <dbReference type="Proteomes" id="UP000094224"/>
    </source>
</evidence>
<evidence type="ECO:0000256" key="1">
    <source>
        <dbReference type="ARBA" id="ARBA00023239"/>
    </source>
</evidence>
<dbReference type="Proteomes" id="UP000094224">
    <property type="component" value="Unassembled WGS sequence"/>
</dbReference>
<proteinExistence type="predicted"/>
<protein>
    <recommendedName>
        <fullName evidence="2">Amidohydrolase-related domain-containing protein</fullName>
    </recommendedName>
</protein>
<accession>A0A1E3SQJ2</accession>
<dbReference type="RefSeq" id="WP_069401997.1">
    <property type="nucleotide sequence ID" value="NZ_JACKTB010000106.1"/>
</dbReference>
<feature type="domain" description="Amidohydrolase-related" evidence="2">
    <location>
        <begin position="141"/>
        <end position="400"/>
    </location>
</feature>
<dbReference type="EMBL" id="MIHC01000039">
    <property type="protein sequence ID" value="ODR03873.1"/>
    <property type="molecule type" value="Genomic_DNA"/>
</dbReference>
<dbReference type="Gene3D" id="3.20.20.140">
    <property type="entry name" value="Metal-dependent hydrolases"/>
    <property type="match status" value="1"/>
</dbReference>
<name>A0A1E3SQJ2_9MYCO</name>
<comment type="caution">
    <text evidence="3">The sequence shown here is derived from an EMBL/GenBank/DDBJ whole genome shotgun (WGS) entry which is preliminary data.</text>
</comment>
<dbReference type="GO" id="GO:0016787">
    <property type="term" value="F:hydrolase activity"/>
    <property type="evidence" value="ECO:0007669"/>
    <property type="project" value="InterPro"/>
</dbReference>
<dbReference type="AlphaFoldDB" id="A0A1E3SQJ2"/>
<dbReference type="InterPro" id="IPR006680">
    <property type="entry name" value="Amidohydro-rel"/>
</dbReference>
<sequence length="404" mass="44480">MTTLLPEGLAHLSGRILDVDSHEMMPLQVWEDTFGPEVKPLADAWLQGGETADTDKNHPNVPEFEGDNVPVDKEVLISKGSLAPGAVDYERRIEVMDAMGVGAQLMFPGSVGLYGTVLRVNHDDSSMFPGITDNRAQLGSRCVELYQDYLLDVQKFSSRIVPVAPIVEDTVDAVIATARRLIDGGIRAIWLPAGLPVGGVSPASLSLDPLWTMCADADVTVTLHIGGDGRLLASTAWEDAEAFQGFRSLGEFSVDPYSTTNLHIPFQNFLSVMVLGGVFARHPTLRFGVIEVGAHWVGPLMETMDLWHKAMGHFNTNPHKLEELPSTYLVNNSRVSFFHFEPVDVYIDRYPGIENVLAFSTDYPHVEGGKDVFRRIHAKIERHGKAIVDKIFVDNARLLLPNKA</sequence>
<keyword evidence="1" id="KW-0456">Lyase</keyword>
<dbReference type="SUPFAM" id="SSF51556">
    <property type="entry name" value="Metallo-dependent hydrolases"/>
    <property type="match status" value="1"/>
</dbReference>
<evidence type="ECO:0000313" key="3">
    <source>
        <dbReference type="EMBL" id="ODR03873.1"/>
    </source>
</evidence>
<organism evidence="3 4">
    <name type="scientific">Mycobacterium sherrisii</name>
    <dbReference type="NCBI Taxonomy" id="243061"/>
    <lineage>
        <taxon>Bacteria</taxon>
        <taxon>Bacillati</taxon>
        <taxon>Actinomycetota</taxon>
        <taxon>Actinomycetes</taxon>
        <taxon>Mycobacteriales</taxon>
        <taxon>Mycobacteriaceae</taxon>
        <taxon>Mycobacterium</taxon>
        <taxon>Mycobacterium simiae complex</taxon>
    </lineage>
</organism>
<dbReference type="STRING" id="243061.AWC25_16665"/>
<dbReference type="Pfam" id="PF04909">
    <property type="entry name" value="Amidohydro_2"/>
    <property type="match status" value="1"/>
</dbReference>
<dbReference type="GO" id="GO:0019748">
    <property type="term" value="P:secondary metabolic process"/>
    <property type="evidence" value="ECO:0007669"/>
    <property type="project" value="TreeGrafter"/>
</dbReference>
<dbReference type="GO" id="GO:0005737">
    <property type="term" value="C:cytoplasm"/>
    <property type="evidence" value="ECO:0007669"/>
    <property type="project" value="TreeGrafter"/>
</dbReference>
<evidence type="ECO:0000259" key="2">
    <source>
        <dbReference type="Pfam" id="PF04909"/>
    </source>
</evidence>
<reference evidence="4" key="1">
    <citation type="submission" date="2016-09" db="EMBL/GenBank/DDBJ databases">
        <authorList>
            <person name="Greninger A.L."/>
            <person name="Jerome K.R."/>
            <person name="Mcnair B."/>
            <person name="Wallis C."/>
            <person name="Fang F."/>
        </authorList>
    </citation>
    <scope>NUCLEOTIDE SEQUENCE [LARGE SCALE GENOMIC DNA]</scope>
    <source>
        <strain evidence="4">BC1_M4</strain>
    </source>
</reference>